<dbReference type="Proteomes" id="UP000317940">
    <property type="component" value="Unassembled WGS sequence"/>
</dbReference>
<feature type="transmembrane region" description="Helical" evidence="1">
    <location>
        <begin position="6"/>
        <end position="27"/>
    </location>
</feature>
<organism evidence="2 3">
    <name type="scientific">Kitasatospora viridis</name>
    <dbReference type="NCBI Taxonomy" id="281105"/>
    <lineage>
        <taxon>Bacteria</taxon>
        <taxon>Bacillati</taxon>
        <taxon>Actinomycetota</taxon>
        <taxon>Actinomycetes</taxon>
        <taxon>Kitasatosporales</taxon>
        <taxon>Streptomycetaceae</taxon>
        <taxon>Kitasatospora</taxon>
    </lineage>
</organism>
<dbReference type="AlphaFoldDB" id="A0A561UHQ1"/>
<keyword evidence="3" id="KW-1185">Reference proteome</keyword>
<sequence>MTTKRVATACTLLGIAFILFIGVRFLVDPHGAVAGFGIPGPRGTGEGFYDVKGVRDITSGLVPLALLLSGQRRALGWAMLATAFTPLGDAVIVLSHHGPLATALGVHAATALFVLLTAALLLRETRPSAGAARATAPALA</sequence>
<reference evidence="2 3" key="1">
    <citation type="submission" date="2019-06" db="EMBL/GenBank/DDBJ databases">
        <title>Sequencing the genomes of 1000 actinobacteria strains.</title>
        <authorList>
            <person name="Klenk H.-P."/>
        </authorList>
    </citation>
    <scope>NUCLEOTIDE SEQUENCE [LARGE SCALE GENOMIC DNA]</scope>
    <source>
        <strain evidence="2 3">DSM 44826</strain>
    </source>
</reference>
<evidence type="ECO:0000256" key="1">
    <source>
        <dbReference type="SAM" id="Phobius"/>
    </source>
</evidence>
<evidence type="ECO:0000313" key="2">
    <source>
        <dbReference type="EMBL" id="TWF98883.1"/>
    </source>
</evidence>
<accession>A0A561UHQ1</accession>
<comment type="caution">
    <text evidence="2">The sequence shown here is derived from an EMBL/GenBank/DDBJ whole genome shotgun (WGS) entry which is preliminary data.</text>
</comment>
<dbReference type="EMBL" id="VIWT01000001">
    <property type="protein sequence ID" value="TWF98883.1"/>
    <property type="molecule type" value="Genomic_DNA"/>
</dbReference>
<dbReference type="RefSeq" id="WP_145905240.1">
    <property type="nucleotide sequence ID" value="NZ_BAAAMZ010000012.1"/>
</dbReference>
<dbReference type="OrthoDB" id="119790at2"/>
<keyword evidence="1" id="KW-0472">Membrane</keyword>
<dbReference type="InterPro" id="IPR025363">
    <property type="entry name" value="DUF4267"/>
</dbReference>
<protein>
    <submittedName>
        <fullName evidence="2">Uncharacterized protein DUF4267</fullName>
    </submittedName>
</protein>
<feature type="transmembrane region" description="Helical" evidence="1">
    <location>
        <begin position="100"/>
        <end position="122"/>
    </location>
</feature>
<gene>
    <name evidence="2" type="ORF">FHX73_112712</name>
</gene>
<keyword evidence="1" id="KW-1133">Transmembrane helix</keyword>
<dbReference type="Pfam" id="PF14087">
    <property type="entry name" value="DUF4267"/>
    <property type="match status" value="1"/>
</dbReference>
<keyword evidence="1" id="KW-0812">Transmembrane</keyword>
<evidence type="ECO:0000313" key="3">
    <source>
        <dbReference type="Proteomes" id="UP000317940"/>
    </source>
</evidence>
<name>A0A561UHQ1_9ACTN</name>
<proteinExistence type="predicted"/>